<evidence type="ECO:0000256" key="7">
    <source>
        <dbReference type="ARBA" id="ARBA00039966"/>
    </source>
</evidence>
<dbReference type="GO" id="GO:0097431">
    <property type="term" value="C:mitotic spindle pole"/>
    <property type="evidence" value="ECO:0007669"/>
    <property type="project" value="TreeGrafter"/>
</dbReference>
<evidence type="ECO:0000256" key="5">
    <source>
        <dbReference type="ARBA" id="ARBA00022803"/>
    </source>
</evidence>
<keyword evidence="5" id="KW-0802">TPR repeat</keyword>
<evidence type="ECO:0000256" key="2">
    <source>
        <dbReference type="ARBA" id="ARBA00011375"/>
    </source>
</evidence>
<dbReference type="PANTHER" id="PTHR16056">
    <property type="entry name" value="REGULATOR OF MICROTUBULE DYNAMICS PROTEIN"/>
    <property type="match status" value="1"/>
</dbReference>
<dbReference type="Pfam" id="PF21033">
    <property type="entry name" value="RMD1-3"/>
    <property type="match status" value="1"/>
</dbReference>
<dbReference type="GO" id="GO:0005739">
    <property type="term" value="C:mitochondrion"/>
    <property type="evidence" value="ECO:0007669"/>
    <property type="project" value="TreeGrafter"/>
</dbReference>
<comment type="subunit">
    <text evidence="2">Interacts with microtubules.</text>
</comment>
<dbReference type="AlphaFoldDB" id="A0A0N4TRQ2"/>
<protein>
    <recommendedName>
        <fullName evidence="7">Regulator of microtubule dynamics protein 1</fullName>
    </recommendedName>
    <alternativeName>
        <fullName evidence="8">Protein FAM82B</fullName>
    </alternativeName>
</protein>
<keyword evidence="6" id="KW-0206">Cytoskeleton</keyword>
<dbReference type="InterPro" id="IPR049039">
    <property type="entry name" value="RMD1-3_a_helical_rpt"/>
</dbReference>
<dbReference type="InterPro" id="IPR011990">
    <property type="entry name" value="TPR-like_helical_dom_sf"/>
</dbReference>
<dbReference type="Gene3D" id="1.25.40.10">
    <property type="entry name" value="Tetratricopeptide repeat domain"/>
    <property type="match status" value="1"/>
</dbReference>
<dbReference type="GO" id="GO:0008017">
    <property type="term" value="F:microtubule binding"/>
    <property type="evidence" value="ECO:0007669"/>
    <property type="project" value="TreeGrafter"/>
</dbReference>
<dbReference type="STRING" id="6280.A0A0N4TRQ2"/>
<gene>
    <name evidence="9" type="ORF">BPAG_LOCUS11299</name>
</gene>
<reference evidence="11" key="1">
    <citation type="submission" date="2017-02" db="UniProtKB">
        <authorList>
            <consortium name="WormBaseParasite"/>
        </authorList>
    </citation>
    <scope>IDENTIFICATION</scope>
</reference>
<keyword evidence="4" id="KW-0677">Repeat</keyword>
<evidence type="ECO:0000256" key="1">
    <source>
        <dbReference type="ARBA" id="ARBA00004245"/>
    </source>
</evidence>
<reference evidence="9 10" key="2">
    <citation type="submission" date="2018-11" db="EMBL/GenBank/DDBJ databases">
        <authorList>
            <consortium name="Pathogen Informatics"/>
        </authorList>
    </citation>
    <scope>NUCLEOTIDE SEQUENCE [LARGE SCALE GENOMIC DNA]</scope>
</reference>
<organism evidence="11">
    <name type="scientific">Brugia pahangi</name>
    <name type="common">Filarial nematode worm</name>
    <dbReference type="NCBI Taxonomy" id="6280"/>
    <lineage>
        <taxon>Eukaryota</taxon>
        <taxon>Metazoa</taxon>
        <taxon>Ecdysozoa</taxon>
        <taxon>Nematoda</taxon>
        <taxon>Chromadorea</taxon>
        <taxon>Rhabditida</taxon>
        <taxon>Spirurina</taxon>
        <taxon>Spiruromorpha</taxon>
        <taxon>Filarioidea</taxon>
        <taxon>Onchocercidae</taxon>
        <taxon>Brugia</taxon>
    </lineage>
</organism>
<dbReference type="Proteomes" id="UP000278627">
    <property type="component" value="Unassembled WGS sequence"/>
</dbReference>
<evidence type="ECO:0000256" key="8">
    <source>
        <dbReference type="ARBA" id="ARBA00041958"/>
    </source>
</evidence>
<evidence type="ECO:0000256" key="3">
    <source>
        <dbReference type="ARBA" id="ARBA00022490"/>
    </source>
</evidence>
<evidence type="ECO:0000313" key="11">
    <source>
        <dbReference type="WBParaSite" id="BPAG_0001133701-mRNA-1"/>
    </source>
</evidence>
<name>A0A0N4TRQ2_BRUPA</name>
<accession>A0A0N4TRQ2</accession>
<dbReference type="EMBL" id="UZAD01013223">
    <property type="protein sequence ID" value="VDN92485.1"/>
    <property type="molecule type" value="Genomic_DNA"/>
</dbReference>
<evidence type="ECO:0000313" key="9">
    <source>
        <dbReference type="EMBL" id="VDN92485.1"/>
    </source>
</evidence>
<sequence length="452" mass="52182">MLHVFNGPVEPVSLAEFQKTKGNKTLFSCHTKRQIIYHEDGRRFVGDKIENEQSVSSLWSTALTRSVAQDLKDRSNEDFTLRNLGLIHYVSNENKTTELKVHDEGYPASQTYPSHNPETWEGCGTILGRAIFRLLWLQLHMLTRMLIRPSRLFPLAGGRMQVTKGIRNTMIRKFDTYKKVRRVLVLATATGTTGFALVPFLSKKSENNVSEETAKIERFKQEADTLYSVYLIENAYNVLRRFSSGNDPQMLWRLARVLCEKAKMSKDKDDRKRFMYDALKMAEKALDNEGEGSCWEAHKWYAIVLSYVSEHEGTREQVRQSFEIRKHLEKALDLNSTDATTWHALGVWYFTYADLPSWKASIVKALFGSVPLATYEDALRCFQKAEFIKPNFDSSNLWYLAEVKTRLGQKEEAFELYKAAFKMPVITMDDGDTHDKAYQKLRKLGVKDFTKL</sequence>
<keyword evidence="3" id="KW-0963">Cytoplasm</keyword>
<keyword evidence="10" id="KW-1185">Reference proteome</keyword>
<evidence type="ECO:0000313" key="10">
    <source>
        <dbReference type="Proteomes" id="UP000278627"/>
    </source>
</evidence>
<evidence type="ECO:0000256" key="6">
    <source>
        <dbReference type="ARBA" id="ARBA00023212"/>
    </source>
</evidence>
<dbReference type="WBParaSite" id="BPAG_0001133701-mRNA-1">
    <property type="protein sequence ID" value="BPAG_0001133701-mRNA-1"/>
    <property type="gene ID" value="BPAG_0001133701"/>
</dbReference>
<evidence type="ECO:0000256" key="4">
    <source>
        <dbReference type="ARBA" id="ARBA00022737"/>
    </source>
</evidence>
<dbReference type="PANTHER" id="PTHR16056:SF16">
    <property type="entry name" value="REGULATOR OF MICROTUBULE DYNAMICS PROTEIN 1"/>
    <property type="match status" value="1"/>
</dbReference>
<comment type="subcellular location">
    <subcellularLocation>
        <location evidence="1">Cytoplasm</location>
        <location evidence="1">Cytoskeleton</location>
    </subcellularLocation>
</comment>
<dbReference type="GO" id="GO:0005876">
    <property type="term" value="C:spindle microtubule"/>
    <property type="evidence" value="ECO:0007669"/>
    <property type="project" value="TreeGrafter"/>
</dbReference>
<proteinExistence type="predicted"/>
<dbReference type="SUPFAM" id="SSF48452">
    <property type="entry name" value="TPR-like"/>
    <property type="match status" value="1"/>
</dbReference>